<dbReference type="Pfam" id="PF25610">
    <property type="entry name" value="HR1_TOCA"/>
    <property type="match status" value="1"/>
</dbReference>
<feature type="region of interest" description="Disordered" evidence="5">
    <location>
        <begin position="101"/>
        <end position="205"/>
    </location>
</feature>
<dbReference type="SMART" id="SM00326">
    <property type="entry name" value="SH3"/>
    <property type="match status" value="1"/>
</dbReference>
<dbReference type="PANTHER" id="PTHR15735:SF12">
    <property type="entry name" value="CDC42-INTERACTING PROTEIN 4, ISOFORM B"/>
    <property type="match status" value="1"/>
</dbReference>
<dbReference type="EMBL" id="JANEYF010001596">
    <property type="protein sequence ID" value="KAJ8962064.1"/>
    <property type="molecule type" value="Genomic_DNA"/>
</dbReference>
<dbReference type="InterPro" id="IPR036028">
    <property type="entry name" value="SH3-like_dom_sf"/>
</dbReference>
<dbReference type="InterPro" id="IPR057870">
    <property type="entry name" value="HR1_TOCA"/>
</dbReference>
<evidence type="ECO:0000256" key="1">
    <source>
        <dbReference type="ARBA" id="ARBA00022443"/>
    </source>
</evidence>
<feature type="compositionally biased region" description="Polar residues" evidence="5">
    <location>
        <begin position="101"/>
        <end position="112"/>
    </location>
</feature>
<evidence type="ECO:0000256" key="5">
    <source>
        <dbReference type="SAM" id="MobiDB-lite"/>
    </source>
</evidence>
<dbReference type="PANTHER" id="PTHR15735">
    <property type="entry name" value="FCH AND DOUBLE SH3 DOMAINS PROTEIN"/>
    <property type="match status" value="1"/>
</dbReference>
<dbReference type="Pfam" id="PF00018">
    <property type="entry name" value="SH3_1"/>
    <property type="match status" value="1"/>
</dbReference>
<reference evidence="7" key="1">
    <citation type="journal article" date="2023" name="Insect Mol. Biol.">
        <title>Genome sequencing provides insights into the evolution of gene families encoding plant cell wall-degrading enzymes in longhorned beetles.</title>
        <authorList>
            <person name="Shin N.R."/>
            <person name="Okamura Y."/>
            <person name="Kirsch R."/>
            <person name="Pauchet Y."/>
        </authorList>
    </citation>
    <scope>NUCLEOTIDE SEQUENCE</scope>
    <source>
        <strain evidence="7">RBIC_L_NR</strain>
    </source>
</reference>
<keyword evidence="1 3" id="KW-0728">SH3 domain</keyword>
<feature type="region of interest" description="Disordered" evidence="5">
    <location>
        <begin position="1"/>
        <end position="22"/>
    </location>
</feature>
<dbReference type="FunFam" id="2.30.30.40:FF:000203">
    <property type="entry name" value="Cdc42-interacting protein 4, isoform F"/>
    <property type="match status" value="1"/>
</dbReference>
<dbReference type="AlphaFoldDB" id="A0AAV8ZD85"/>
<dbReference type="CDD" id="cd11911">
    <property type="entry name" value="SH3_CIP4-like"/>
    <property type="match status" value="1"/>
</dbReference>
<dbReference type="InterPro" id="IPR001452">
    <property type="entry name" value="SH3_domain"/>
</dbReference>
<accession>A0AAV8ZD85</accession>
<name>A0AAV8ZD85_9CUCU</name>
<dbReference type="Proteomes" id="UP001162156">
    <property type="component" value="Unassembled WGS sequence"/>
</dbReference>
<evidence type="ECO:0000256" key="2">
    <source>
        <dbReference type="ARBA" id="ARBA00023054"/>
    </source>
</evidence>
<dbReference type="SUPFAM" id="SSF50044">
    <property type="entry name" value="SH3-domain"/>
    <property type="match status" value="1"/>
</dbReference>
<dbReference type="CDD" id="cd11619">
    <property type="entry name" value="HR1_CIP4-like"/>
    <property type="match status" value="1"/>
</dbReference>
<evidence type="ECO:0000313" key="8">
    <source>
        <dbReference type="Proteomes" id="UP001162156"/>
    </source>
</evidence>
<keyword evidence="2 4" id="KW-0175">Coiled coil</keyword>
<keyword evidence="8" id="KW-1185">Reference proteome</keyword>
<evidence type="ECO:0000256" key="4">
    <source>
        <dbReference type="SAM" id="Coils"/>
    </source>
</evidence>
<dbReference type="Gene3D" id="2.30.30.40">
    <property type="entry name" value="SH3 Domains"/>
    <property type="match status" value="1"/>
</dbReference>
<gene>
    <name evidence="7" type="ORF">NQ314_005847</name>
</gene>
<feature type="domain" description="SH3" evidence="6">
    <location>
        <begin position="210"/>
        <end position="273"/>
    </location>
</feature>
<dbReference type="Gene3D" id="6.10.140.470">
    <property type="match status" value="1"/>
</dbReference>
<evidence type="ECO:0000259" key="6">
    <source>
        <dbReference type="PROSITE" id="PS50002"/>
    </source>
</evidence>
<protein>
    <recommendedName>
        <fullName evidence="6">SH3 domain-containing protein</fullName>
    </recommendedName>
</protein>
<dbReference type="PROSITE" id="PS50002">
    <property type="entry name" value="SH3"/>
    <property type="match status" value="1"/>
</dbReference>
<sequence>MQNATISDGKEDLSELPPNQRRKKLMIKVEELKNKVAQETAARDGLMKMKGVYEANPALGDPRTIESKKMCFIIDNHRLEKLQQDLVRYQGYLDDAIKGIQSGQNNSLTNSPRLLNGSRRRRNSGGSAAEEESLSRSASDSSVTNPTVNHNKQSAPGTPQLNHGCSNSPESGLGTSHTSLPGVDSDPDPDQYDGHGGDPESEYYEADTLPSIGTCKALYPFEATSEGSIPMLQDEDLHLIELDQGDGWTRVRRMIGDNEEGFVPTSYIEYTLFNT</sequence>
<comment type="caution">
    <text evidence="7">The sequence shown here is derived from an EMBL/GenBank/DDBJ whole genome shotgun (WGS) entry which is preliminary data.</text>
</comment>
<organism evidence="7 8">
    <name type="scientific">Rhamnusium bicolor</name>
    <dbReference type="NCBI Taxonomy" id="1586634"/>
    <lineage>
        <taxon>Eukaryota</taxon>
        <taxon>Metazoa</taxon>
        <taxon>Ecdysozoa</taxon>
        <taxon>Arthropoda</taxon>
        <taxon>Hexapoda</taxon>
        <taxon>Insecta</taxon>
        <taxon>Pterygota</taxon>
        <taxon>Neoptera</taxon>
        <taxon>Endopterygota</taxon>
        <taxon>Coleoptera</taxon>
        <taxon>Polyphaga</taxon>
        <taxon>Cucujiformia</taxon>
        <taxon>Chrysomeloidea</taxon>
        <taxon>Cerambycidae</taxon>
        <taxon>Lepturinae</taxon>
        <taxon>Rhagiini</taxon>
        <taxon>Rhamnusium</taxon>
    </lineage>
</organism>
<evidence type="ECO:0000256" key="3">
    <source>
        <dbReference type="PROSITE-ProRule" id="PRU00192"/>
    </source>
</evidence>
<feature type="compositionally biased region" description="Polar residues" evidence="5">
    <location>
        <begin position="143"/>
        <end position="179"/>
    </location>
</feature>
<feature type="coiled-coil region" evidence="4">
    <location>
        <begin position="22"/>
        <end position="49"/>
    </location>
</feature>
<evidence type="ECO:0000313" key="7">
    <source>
        <dbReference type="EMBL" id="KAJ8962064.1"/>
    </source>
</evidence>
<proteinExistence type="predicted"/>